<keyword evidence="1" id="KW-0732">Signal</keyword>
<evidence type="ECO:0000256" key="1">
    <source>
        <dbReference type="SAM" id="SignalP"/>
    </source>
</evidence>
<name>A0ABW1PN17_9FLAO</name>
<sequence>MKKVAVLFLAMVLASCNFFTPEAKPQSIARVNDSYLFKEDIKDLVPSGTSKEDSTIIVRNFIDRWASQKLLMKAAEMNLSEERQEDYNKLIRQYKIDLYTSGYIEEVVKTTVDTLISEQELKAYYDQNKENFKTDGTLVKLRYIHLTKDHPKFQTIKSKFFDYRKSDKKFWDTYGLQLKSFVLNDSVWVEMNQVYKKLPFINPDNRGNYIATGKSIEKDDSLNVYLVKVKNVLDKNQVSPYEYLKPTLRQVILNNRKLELIKKFEKEITDDAIKNKKYEIYN</sequence>
<dbReference type="PROSITE" id="PS51257">
    <property type="entry name" value="PROKAR_LIPOPROTEIN"/>
    <property type="match status" value="1"/>
</dbReference>
<dbReference type="EMBL" id="JBHSQB010000007">
    <property type="protein sequence ID" value="MFC6096810.1"/>
    <property type="molecule type" value="Genomic_DNA"/>
</dbReference>
<dbReference type="Gene3D" id="6.10.140.970">
    <property type="match status" value="1"/>
</dbReference>
<evidence type="ECO:0000313" key="3">
    <source>
        <dbReference type="Proteomes" id="UP001596287"/>
    </source>
</evidence>
<protein>
    <recommendedName>
        <fullName evidence="4">Peptidyl-prolyl cis-trans isomerase</fullName>
    </recommendedName>
</protein>
<dbReference type="Proteomes" id="UP001596287">
    <property type="component" value="Unassembled WGS sequence"/>
</dbReference>
<feature type="signal peptide" evidence="1">
    <location>
        <begin position="1"/>
        <end position="19"/>
    </location>
</feature>
<proteinExistence type="predicted"/>
<feature type="chain" id="PRO_5047304444" description="Peptidyl-prolyl cis-trans isomerase" evidence="1">
    <location>
        <begin position="20"/>
        <end position="282"/>
    </location>
</feature>
<evidence type="ECO:0000313" key="2">
    <source>
        <dbReference type="EMBL" id="MFC6096810.1"/>
    </source>
</evidence>
<organism evidence="2 3">
    <name type="scientific">Flavobacterium qiangtangense</name>
    <dbReference type="NCBI Taxonomy" id="1442595"/>
    <lineage>
        <taxon>Bacteria</taxon>
        <taxon>Pseudomonadati</taxon>
        <taxon>Bacteroidota</taxon>
        <taxon>Flavobacteriia</taxon>
        <taxon>Flavobacteriales</taxon>
        <taxon>Flavobacteriaceae</taxon>
        <taxon>Flavobacterium</taxon>
    </lineage>
</organism>
<dbReference type="InterPro" id="IPR027304">
    <property type="entry name" value="Trigger_fact/SurA_dom_sf"/>
</dbReference>
<dbReference type="RefSeq" id="WP_379791674.1">
    <property type="nucleotide sequence ID" value="NZ_JBHSQB010000007.1"/>
</dbReference>
<dbReference type="SUPFAM" id="SSF109998">
    <property type="entry name" value="Triger factor/SurA peptide-binding domain-like"/>
    <property type="match status" value="1"/>
</dbReference>
<reference evidence="3" key="1">
    <citation type="journal article" date="2019" name="Int. J. Syst. Evol. Microbiol.">
        <title>The Global Catalogue of Microorganisms (GCM) 10K type strain sequencing project: providing services to taxonomists for standard genome sequencing and annotation.</title>
        <authorList>
            <consortium name="The Broad Institute Genomics Platform"/>
            <consortium name="The Broad Institute Genome Sequencing Center for Infectious Disease"/>
            <person name="Wu L."/>
            <person name="Ma J."/>
        </authorList>
    </citation>
    <scope>NUCLEOTIDE SEQUENCE [LARGE SCALE GENOMIC DNA]</scope>
    <source>
        <strain evidence="3">CCUG 49679</strain>
    </source>
</reference>
<accession>A0ABW1PN17</accession>
<keyword evidence="3" id="KW-1185">Reference proteome</keyword>
<comment type="caution">
    <text evidence="2">The sequence shown here is derived from an EMBL/GenBank/DDBJ whole genome shotgun (WGS) entry which is preliminary data.</text>
</comment>
<gene>
    <name evidence="2" type="ORF">ACFPVY_09135</name>
</gene>
<evidence type="ECO:0008006" key="4">
    <source>
        <dbReference type="Google" id="ProtNLM"/>
    </source>
</evidence>